<accession>A0A7C3GUP9</accession>
<comment type="caution">
    <text evidence="3">The sequence shown here is derived from an EMBL/GenBank/DDBJ whole genome shotgun (WGS) entry which is preliminary data.</text>
</comment>
<dbReference type="InterPro" id="IPR006668">
    <property type="entry name" value="Mg_transptr_MgtE_intracell_dom"/>
</dbReference>
<protein>
    <recommendedName>
        <fullName evidence="2">Magnesium transporter MgtE intracellular domain-containing protein</fullName>
    </recommendedName>
</protein>
<evidence type="ECO:0000259" key="2">
    <source>
        <dbReference type="Pfam" id="PF03448"/>
    </source>
</evidence>
<evidence type="ECO:0000256" key="1">
    <source>
        <dbReference type="SAM" id="Coils"/>
    </source>
</evidence>
<dbReference type="EMBL" id="DRMH01000094">
    <property type="protein sequence ID" value="HFC98223.1"/>
    <property type="molecule type" value="Genomic_DNA"/>
</dbReference>
<dbReference type="SUPFAM" id="SSF158791">
    <property type="entry name" value="MgtE N-terminal domain-like"/>
    <property type="match status" value="1"/>
</dbReference>
<feature type="coiled-coil region" evidence="1">
    <location>
        <begin position="58"/>
        <end position="116"/>
    </location>
</feature>
<dbReference type="InterPro" id="IPR038076">
    <property type="entry name" value="MgtE_N_sf"/>
</dbReference>
<feature type="domain" description="Magnesium transporter MgtE intracellular" evidence="2">
    <location>
        <begin position="126"/>
        <end position="176"/>
    </location>
</feature>
<evidence type="ECO:0000313" key="3">
    <source>
        <dbReference type="EMBL" id="HFC98223.1"/>
    </source>
</evidence>
<organism evidence="3">
    <name type="scientific">Thermosulfurimonas dismutans</name>
    <dbReference type="NCBI Taxonomy" id="999894"/>
    <lineage>
        <taxon>Bacteria</taxon>
        <taxon>Pseudomonadati</taxon>
        <taxon>Thermodesulfobacteriota</taxon>
        <taxon>Thermodesulfobacteria</taxon>
        <taxon>Thermodesulfobacteriales</taxon>
        <taxon>Thermodesulfobacteriaceae</taxon>
        <taxon>Thermosulfurimonas</taxon>
    </lineage>
</organism>
<gene>
    <name evidence="3" type="ORF">ENJ40_07190</name>
</gene>
<sequence length="184" mass="20887">MIGRKKPSPSRLLVLILLLALVKFFLSLGTLLDLYLNPAEVRAEEKTAAAPQCPPEIFEALRIEREKLEERAKQLTLREKRLRLLDQQVERRLAALLELENSVDEKLKKIRTIETKRFKLLVKAYSEMRPSKAARLLMNMDQDMAVKILSAMKSDQVARILAAMPPEKAAPLAEALSGISPQKF</sequence>
<name>A0A7C3GUP9_9BACT</name>
<reference evidence="3" key="1">
    <citation type="journal article" date="2020" name="mSystems">
        <title>Genome- and Community-Level Interaction Insights into Carbon Utilization and Element Cycling Functions of Hydrothermarchaeota in Hydrothermal Sediment.</title>
        <authorList>
            <person name="Zhou Z."/>
            <person name="Liu Y."/>
            <person name="Xu W."/>
            <person name="Pan J."/>
            <person name="Luo Z.H."/>
            <person name="Li M."/>
        </authorList>
    </citation>
    <scope>NUCLEOTIDE SEQUENCE [LARGE SCALE GENOMIC DNA]</scope>
    <source>
        <strain evidence="3">HyVt-483</strain>
    </source>
</reference>
<dbReference type="Gene3D" id="1.25.60.10">
    <property type="entry name" value="MgtE N-terminal domain-like"/>
    <property type="match status" value="1"/>
</dbReference>
<dbReference type="AlphaFoldDB" id="A0A7C3GUP9"/>
<proteinExistence type="predicted"/>
<keyword evidence="1" id="KW-0175">Coiled coil</keyword>
<dbReference type="Proteomes" id="UP000886043">
    <property type="component" value="Unassembled WGS sequence"/>
</dbReference>
<dbReference type="Pfam" id="PF03448">
    <property type="entry name" value="MgtE_N"/>
    <property type="match status" value="1"/>
</dbReference>